<feature type="region of interest" description="Disordered" evidence="1">
    <location>
        <begin position="544"/>
        <end position="569"/>
    </location>
</feature>
<dbReference type="KEGG" id="cel:CELE_Y73B3A.4"/>
<dbReference type="SMR" id="Q95XE9"/>
<dbReference type="OrthoDB" id="5814538at2759"/>
<dbReference type="InParanoid" id="Q95XE9"/>
<dbReference type="SUPFAM" id="SSF101898">
    <property type="entry name" value="NHL repeat"/>
    <property type="match status" value="1"/>
</dbReference>
<sequence length="569" mass="64230">MDDENELLGPPDDPEIEKNRILSIFGKILSNEPVQQLTAIDVQNVELAIEKIQLHFSRQTALTEEDILNVKNLNFFSPRPQESIETVPGTSNLRIDEPEELEELDYNESLSDWSESQKSAEEVAEEDLNFVENGLNDVKIESEIEETAYFPAIPPETAANAWEILKNLQISKEKAIKTEEDIIYLSSDSESEDAERDDFLQKSNVSQANFIKHLSKDRAHLKMKKLSKMPVDSAKLDLTYPLGVTFDTKSDSWYITNQPYFCEGDGGFKGESKIVKIYAGCDKKIAKFEDIKDSRIQNPSAITVYKEGSQIAVLCSENSKRRPSIRLIDLKNSHKASSTFCSYKDRKIDFSHPARGLARTIGGNLITMDRPPEEDPRLRVFRVDDRRKTVSDETFVLSGTSLPSFIATSGDTVVITDLGNTQKVILIRLDDSKWKDVKFEIIRVISATGINLSAEHILNTQYFTYVAGAQIDQNGNVIIADAKNHHFKLFEPSLGFIHRVSTDFPVPYVSSFHFNHRGECLILSIRDTQKVHFARLSSTNRLEPHIKSGAGKRQGVTNPLSSKRLRISD</sequence>
<reference evidence="2 3" key="1">
    <citation type="journal article" date="1998" name="Science">
        <title>Genome sequence of the nematode C. elegans: a platform for investigating biology.</title>
        <authorList>
            <consortium name="The C. elegans sequencing consortium"/>
            <person name="Sulson J.E."/>
            <person name="Waterston R."/>
        </authorList>
    </citation>
    <scope>NUCLEOTIDE SEQUENCE [LARGE SCALE GENOMIC DNA]</scope>
    <source>
        <strain evidence="2 3">Bristol N2</strain>
    </source>
</reference>
<evidence type="ECO:0000313" key="2">
    <source>
        <dbReference type="EMBL" id="CCD74428.1"/>
    </source>
</evidence>
<dbReference type="PaxDb" id="6239-Y73B3A.4"/>
<organism evidence="2 3">
    <name type="scientific">Caenorhabditis elegans</name>
    <dbReference type="NCBI Taxonomy" id="6239"/>
    <lineage>
        <taxon>Eukaryota</taxon>
        <taxon>Metazoa</taxon>
        <taxon>Ecdysozoa</taxon>
        <taxon>Nematoda</taxon>
        <taxon>Chromadorea</taxon>
        <taxon>Rhabditida</taxon>
        <taxon>Rhabditina</taxon>
        <taxon>Rhabditomorpha</taxon>
        <taxon>Rhabditoidea</taxon>
        <taxon>Rhabditidae</taxon>
        <taxon>Peloderinae</taxon>
        <taxon>Caenorhabditis</taxon>
    </lineage>
</organism>
<evidence type="ECO:0000256" key="1">
    <source>
        <dbReference type="SAM" id="MobiDB-lite"/>
    </source>
</evidence>
<dbReference type="WormBase" id="Y73B3A.4">
    <property type="protein sequence ID" value="CE26591"/>
    <property type="gene ID" value="WBGene00022206"/>
</dbReference>
<dbReference type="AGR" id="WB:WBGene00022206"/>
<dbReference type="FunCoup" id="Q95XE9">
    <property type="interactions" value="131"/>
</dbReference>
<dbReference type="GeneID" id="190622"/>
<dbReference type="RefSeq" id="NP_508073.1">
    <property type="nucleotide sequence ID" value="NM_075672.1"/>
</dbReference>
<dbReference type="HOGENOM" id="CLU_408394_0_0_1"/>
<dbReference type="InterPro" id="IPR011042">
    <property type="entry name" value="6-blade_b-propeller_TolB-like"/>
</dbReference>
<dbReference type="Bgee" id="WBGene00022206">
    <property type="expression patterns" value="Expressed in embryo and 3 other cell types or tissues"/>
</dbReference>
<evidence type="ECO:0000313" key="4">
    <source>
        <dbReference type="WormBase" id="Y73B3A.4"/>
    </source>
</evidence>
<dbReference type="Proteomes" id="UP000001940">
    <property type="component" value="Chromosome X"/>
</dbReference>
<keyword evidence="3" id="KW-1185">Reference proteome</keyword>
<dbReference type="eggNOG" id="ENOG502R96V">
    <property type="taxonomic scope" value="Eukaryota"/>
</dbReference>
<dbReference type="EMBL" id="BX284606">
    <property type="protein sequence ID" value="CCD74428.1"/>
    <property type="molecule type" value="Genomic_DNA"/>
</dbReference>
<dbReference type="OMA" id="HEPKIED"/>
<name>Q95XE9_CAEEL</name>
<dbReference type="UCSC" id="Y73B3A.4">
    <property type="organism name" value="c. elegans"/>
</dbReference>
<gene>
    <name evidence="2" type="ORF">CELE_Y73B3A.4</name>
    <name evidence="2 4" type="ORF">Y73B3A.4</name>
</gene>
<dbReference type="PANTHER" id="PTHR40326">
    <property type="entry name" value="PROTEIN CBG10816"/>
    <property type="match status" value="1"/>
</dbReference>
<dbReference type="Gene3D" id="2.120.10.30">
    <property type="entry name" value="TolB, C-terminal domain"/>
    <property type="match status" value="1"/>
</dbReference>
<evidence type="ECO:0000313" key="3">
    <source>
        <dbReference type="Proteomes" id="UP000001940"/>
    </source>
</evidence>
<accession>Q95XE9</accession>
<protein>
    <submittedName>
        <fullName evidence="2">RING-type domain-containing protein</fullName>
    </submittedName>
</protein>
<dbReference type="PANTHER" id="PTHR40326:SF2">
    <property type="entry name" value="RING-TYPE DOMAIN-CONTAINING PROTEIN"/>
    <property type="match status" value="1"/>
</dbReference>
<proteinExistence type="predicted"/>
<dbReference type="AlphaFoldDB" id="Q95XE9"/>
<dbReference type="CTD" id="190622"/>
<dbReference type="STRING" id="6239.Y73B3A.4.1"/>
<dbReference type="PhylomeDB" id="Q95XE9"/>